<accession>A0A8K1FND2</accession>
<dbReference type="Proteomes" id="UP000794436">
    <property type="component" value="Unassembled WGS sequence"/>
</dbReference>
<evidence type="ECO:0000313" key="2">
    <source>
        <dbReference type="Proteomes" id="UP000794436"/>
    </source>
</evidence>
<dbReference type="AlphaFoldDB" id="A0A8K1FND2"/>
<sequence length="130" mass="13108">MGFLNGVLIGAGAVLAVGLGAAALVPTAMSTFGVVVAGVGTMHAAGGVAATLQVAASALLSGTAIASGGAVGGDSTSDQCAPIMRRSTMNEAREGFASHASNGTYWACHRRRPSQQRFTSLVRRFERQLS</sequence>
<protein>
    <submittedName>
        <fullName evidence="1">Uncharacterized protein</fullName>
    </submittedName>
</protein>
<name>A0A8K1FND2_PYTOL</name>
<reference evidence="1" key="1">
    <citation type="submission" date="2019-03" db="EMBL/GenBank/DDBJ databases">
        <title>Long read genome sequence of the mycoparasitic Pythium oligandrum ATCC 38472 isolated from sugarbeet rhizosphere.</title>
        <authorList>
            <person name="Gaulin E."/>
        </authorList>
    </citation>
    <scope>NUCLEOTIDE SEQUENCE</scope>
    <source>
        <strain evidence="1">ATCC 38472_TT</strain>
    </source>
</reference>
<gene>
    <name evidence="1" type="ORF">Poli38472_012315</name>
</gene>
<organism evidence="1 2">
    <name type="scientific">Pythium oligandrum</name>
    <name type="common">Mycoparasitic fungus</name>
    <dbReference type="NCBI Taxonomy" id="41045"/>
    <lineage>
        <taxon>Eukaryota</taxon>
        <taxon>Sar</taxon>
        <taxon>Stramenopiles</taxon>
        <taxon>Oomycota</taxon>
        <taxon>Peronosporomycetes</taxon>
        <taxon>Pythiales</taxon>
        <taxon>Pythiaceae</taxon>
        <taxon>Pythium</taxon>
    </lineage>
</organism>
<comment type="caution">
    <text evidence="1">The sequence shown here is derived from an EMBL/GenBank/DDBJ whole genome shotgun (WGS) entry which is preliminary data.</text>
</comment>
<dbReference type="EMBL" id="SPLM01000005">
    <property type="protein sequence ID" value="TMW67199.1"/>
    <property type="molecule type" value="Genomic_DNA"/>
</dbReference>
<dbReference type="OrthoDB" id="79800at2759"/>
<evidence type="ECO:0000313" key="1">
    <source>
        <dbReference type="EMBL" id="TMW67199.1"/>
    </source>
</evidence>
<keyword evidence="2" id="KW-1185">Reference proteome</keyword>
<proteinExistence type="predicted"/>